<reference evidence="1" key="1">
    <citation type="submission" date="2020-10" db="EMBL/GenBank/DDBJ databases">
        <authorList>
            <person name="Gilroy R."/>
        </authorList>
    </citation>
    <scope>NUCLEOTIDE SEQUENCE</scope>
    <source>
        <strain evidence="1">G3-3990</strain>
    </source>
</reference>
<evidence type="ECO:0000313" key="2">
    <source>
        <dbReference type="Proteomes" id="UP000823641"/>
    </source>
</evidence>
<protein>
    <submittedName>
        <fullName evidence="1">TraB/GumN family protein</fullName>
    </submittedName>
</protein>
<evidence type="ECO:0000313" key="1">
    <source>
        <dbReference type="EMBL" id="MBO8459545.1"/>
    </source>
</evidence>
<name>A0A9D9N464_9BACT</name>
<dbReference type="AlphaFoldDB" id="A0A9D9N464"/>
<dbReference type="CDD" id="cd14789">
    <property type="entry name" value="Tiki"/>
    <property type="match status" value="1"/>
</dbReference>
<organism evidence="1 2">
    <name type="scientific">Candidatus Gallipaludibacter merdavium</name>
    <dbReference type="NCBI Taxonomy" id="2840839"/>
    <lineage>
        <taxon>Bacteria</taxon>
        <taxon>Pseudomonadati</taxon>
        <taxon>Bacteroidota</taxon>
        <taxon>Bacteroidia</taxon>
        <taxon>Bacteroidales</taxon>
        <taxon>Candidatus Gallipaludibacter</taxon>
    </lineage>
</organism>
<reference evidence="1" key="2">
    <citation type="journal article" date="2021" name="PeerJ">
        <title>Extensive microbial diversity within the chicken gut microbiome revealed by metagenomics and culture.</title>
        <authorList>
            <person name="Gilroy R."/>
            <person name="Ravi A."/>
            <person name="Getino M."/>
            <person name="Pursley I."/>
            <person name="Horton D.L."/>
            <person name="Alikhan N.F."/>
            <person name="Baker D."/>
            <person name="Gharbi K."/>
            <person name="Hall N."/>
            <person name="Watson M."/>
            <person name="Adriaenssens E.M."/>
            <person name="Foster-Nyarko E."/>
            <person name="Jarju S."/>
            <person name="Secka A."/>
            <person name="Antonio M."/>
            <person name="Oren A."/>
            <person name="Chaudhuri R.R."/>
            <person name="La Ragione R."/>
            <person name="Hildebrand F."/>
            <person name="Pallen M.J."/>
        </authorList>
    </citation>
    <scope>NUCLEOTIDE SEQUENCE</scope>
    <source>
        <strain evidence="1">G3-3990</strain>
    </source>
</reference>
<sequence>MMKRLFISIIGIFLSTYLCNAQLLWEISGKGMHTKSYIFATDKLIPISFLDTVPQLYAIYAKCPIVVTEMLLNVDTRSKIEKAALLPLSQNLRSFYDPTECALIDTVLSASLKMDFNQLAIFRPIFLTELYKTELYKRYLGYEEEKSSEIFFQLVATEQGKRILPLDNAEEAIFSTFYRKNLDTQAQELLRLIENPEDEIEHKREQLQYYRKGLITDISYSIQAPANKTTINYIDYQAIVKRNARWATQIPALMKMGSCFIVLNVDYLGGDNGLLQMLRNEGYRVRPANRRIKLGKKKY</sequence>
<dbReference type="Pfam" id="PF01963">
    <property type="entry name" value="TraB_PrgY_gumN"/>
    <property type="match status" value="1"/>
</dbReference>
<gene>
    <name evidence="1" type="ORF">IAA73_04330</name>
</gene>
<accession>A0A9D9N464</accession>
<dbReference type="Proteomes" id="UP000823641">
    <property type="component" value="Unassembled WGS sequence"/>
</dbReference>
<dbReference type="InterPro" id="IPR002816">
    <property type="entry name" value="TraB/PrgY/GumN_fam"/>
</dbReference>
<comment type="caution">
    <text evidence="1">The sequence shown here is derived from an EMBL/GenBank/DDBJ whole genome shotgun (WGS) entry which is preliminary data.</text>
</comment>
<proteinExistence type="predicted"/>
<dbReference type="EMBL" id="JADIMG010000045">
    <property type="protein sequence ID" value="MBO8459545.1"/>
    <property type="molecule type" value="Genomic_DNA"/>
</dbReference>